<dbReference type="AlphaFoldDB" id="A0A1J4KCT0"/>
<keyword evidence="1" id="KW-0472">Membrane</keyword>
<protein>
    <submittedName>
        <fullName evidence="2">Uncharacterized protein</fullName>
    </submittedName>
</protein>
<reference evidence="2" key="1">
    <citation type="submission" date="2016-10" db="EMBL/GenBank/DDBJ databases">
        <authorList>
            <person name="Benchimol M."/>
            <person name="Almeida L.G."/>
            <person name="Vasconcelos A.T."/>
            <person name="Perreira-Neves A."/>
            <person name="Rosa I.A."/>
            <person name="Tasca T."/>
            <person name="Bogo M.R."/>
            <person name="de Souza W."/>
        </authorList>
    </citation>
    <scope>NUCLEOTIDE SEQUENCE [LARGE SCALE GENOMIC DNA]</scope>
    <source>
        <strain evidence="2">K</strain>
    </source>
</reference>
<feature type="transmembrane region" description="Helical" evidence="1">
    <location>
        <begin position="167"/>
        <end position="190"/>
    </location>
</feature>
<dbReference type="RefSeq" id="XP_068360644.1">
    <property type="nucleotide sequence ID" value="XM_068503646.1"/>
</dbReference>
<comment type="caution">
    <text evidence="2">The sequence shown here is derived from an EMBL/GenBank/DDBJ whole genome shotgun (WGS) entry which is preliminary data.</text>
</comment>
<evidence type="ECO:0000313" key="2">
    <source>
        <dbReference type="EMBL" id="OHT07508.1"/>
    </source>
</evidence>
<feature type="transmembrane region" description="Helical" evidence="1">
    <location>
        <begin position="86"/>
        <end position="104"/>
    </location>
</feature>
<dbReference type="GeneID" id="94838350"/>
<dbReference type="EMBL" id="MLAK01000694">
    <property type="protein sequence ID" value="OHT07508.1"/>
    <property type="molecule type" value="Genomic_DNA"/>
</dbReference>
<feature type="transmembrane region" description="Helical" evidence="1">
    <location>
        <begin position="12"/>
        <end position="42"/>
    </location>
</feature>
<accession>A0A1J4KCT0</accession>
<keyword evidence="1" id="KW-1133">Transmembrane helix</keyword>
<dbReference type="VEuPathDB" id="TrichDB:TRFO_24254"/>
<dbReference type="Proteomes" id="UP000179807">
    <property type="component" value="Unassembled WGS sequence"/>
</dbReference>
<keyword evidence="1" id="KW-0812">Transmembrane</keyword>
<feature type="transmembrane region" description="Helical" evidence="1">
    <location>
        <begin position="54"/>
        <end position="74"/>
    </location>
</feature>
<organism evidence="2 3">
    <name type="scientific">Tritrichomonas foetus</name>
    <dbReference type="NCBI Taxonomy" id="1144522"/>
    <lineage>
        <taxon>Eukaryota</taxon>
        <taxon>Metamonada</taxon>
        <taxon>Parabasalia</taxon>
        <taxon>Tritrichomonadida</taxon>
        <taxon>Tritrichomonadidae</taxon>
        <taxon>Tritrichomonas</taxon>
    </lineage>
</organism>
<evidence type="ECO:0000256" key="1">
    <source>
        <dbReference type="SAM" id="Phobius"/>
    </source>
</evidence>
<proteinExistence type="predicted"/>
<evidence type="ECO:0000313" key="3">
    <source>
        <dbReference type="Proteomes" id="UP000179807"/>
    </source>
</evidence>
<sequence length="192" mass="21860">MGAVLNILQLVIVLLCFLLSIFEALSAFIIFCIEIFIFVQVMSIPIFQNNQNDLYISSILMLVSSFMLCLSYILEWSIKSSKIVHALRNISNLFFSAAAIYHLIVMKKTNKAEILSNVLATWGTSDYGENFENKYKCTSVTDCMPEIEKSFKKVFDTGRGIKTPLGFFWASIIFYGILSVFLLISSKYIFNM</sequence>
<keyword evidence="3" id="KW-1185">Reference proteome</keyword>
<name>A0A1J4KCT0_9EUKA</name>
<gene>
    <name evidence="2" type="ORF">TRFO_24254</name>
</gene>